<comment type="similarity">
    <text evidence="9">Belongs to the GSP H family.</text>
</comment>
<evidence type="ECO:0000313" key="13">
    <source>
        <dbReference type="Proteomes" id="UP001630969"/>
    </source>
</evidence>
<evidence type="ECO:0000256" key="5">
    <source>
        <dbReference type="ARBA" id="ARBA00022519"/>
    </source>
</evidence>
<evidence type="ECO:0000256" key="2">
    <source>
        <dbReference type="ARBA" id="ARBA00021549"/>
    </source>
</evidence>
<dbReference type="Proteomes" id="UP001630969">
    <property type="component" value="Unassembled WGS sequence"/>
</dbReference>
<keyword evidence="13" id="KW-1185">Reference proteome</keyword>
<dbReference type="NCBIfam" id="TIGR02532">
    <property type="entry name" value="IV_pilin_GFxxxE"/>
    <property type="match status" value="1"/>
</dbReference>
<organism evidence="12 13">
    <name type="scientific">Aeromonas bivalvium</name>
    <dbReference type="NCBI Taxonomy" id="440079"/>
    <lineage>
        <taxon>Bacteria</taxon>
        <taxon>Pseudomonadati</taxon>
        <taxon>Pseudomonadota</taxon>
        <taxon>Gammaproteobacteria</taxon>
        <taxon>Aeromonadales</taxon>
        <taxon>Aeromonadaceae</taxon>
        <taxon>Aeromonas</taxon>
    </lineage>
</organism>
<dbReference type="InterPro" id="IPR022346">
    <property type="entry name" value="T2SS_GspH"/>
</dbReference>
<comment type="subcellular location">
    <subcellularLocation>
        <location evidence="1">Cell inner membrane</location>
        <topology evidence="1">Single-pass membrane protein</topology>
    </subcellularLocation>
</comment>
<keyword evidence="4" id="KW-0488">Methylation</keyword>
<dbReference type="NCBIfam" id="TIGR01708">
    <property type="entry name" value="typeII_sec_gspH"/>
    <property type="match status" value="1"/>
</dbReference>
<dbReference type="PRINTS" id="PR00885">
    <property type="entry name" value="BCTERIALGSPH"/>
</dbReference>
<dbReference type="EMBL" id="JBGXBU010000003">
    <property type="protein sequence ID" value="MFM4893279.1"/>
    <property type="molecule type" value="Genomic_DNA"/>
</dbReference>
<protein>
    <recommendedName>
        <fullName evidence="2">Type II secretion system protein H</fullName>
    </recommendedName>
    <alternativeName>
        <fullName evidence="10">General secretion pathway protein H</fullName>
    </alternativeName>
</protein>
<dbReference type="Gene3D" id="3.55.40.10">
    <property type="entry name" value="minor pseudopilin epsh domain"/>
    <property type="match status" value="1"/>
</dbReference>
<evidence type="ECO:0000313" key="12">
    <source>
        <dbReference type="EMBL" id="MFM4893279.1"/>
    </source>
</evidence>
<gene>
    <name evidence="12" type="primary">exeH</name>
    <name evidence="12" type="synonym">gspH</name>
    <name evidence="12" type="ORF">ACEUDJ_10445</name>
</gene>
<evidence type="ECO:0000256" key="10">
    <source>
        <dbReference type="ARBA" id="ARBA00030775"/>
    </source>
</evidence>
<evidence type="ECO:0000256" key="1">
    <source>
        <dbReference type="ARBA" id="ARBA00004377"/>
    </source>
</evidence>
<dbReference type="Pfam" id="PF12019">
    <property type="entry name" value="GspH"/>
    <property type="match status" value="1"/>
</dbReference>
<name>A0ABW9GRZ2_9GAMM</name>
<dbReference type="SUPFAM" id="SSF54523">
    <property type="entry name" value="Pili subunits"/>
    <property type="match status" value="1"/>
</dbReference>
<evidence type="ECO:0000256" key="4">
    <source>
        <dbReference type="ARBA" id="ARBA00022481"/>
    </source>
</evidence>
<keyword evidence="5" id="KW-0997">Cell inner membrane</keyword>
<sequence>MKHSRQAGFTLLEVLLVAMLMGLVATAVTLSMGGARGDRELDKQARRFMAVLQQAQQQAVMDGRLLGLRLDDHGWQFMRRQGKDRSWQPLEGDKLLGPVELGEDIRLTLELAGFAWLPRDDERGEANKTSRPQVLIFPGDELTPFVLTLSQRVDDASHVRVVRADEFGALTLSGEATQ</sequence>
<dbReference type="InterPro" id="IPR002416">
    <property type="entry name" value="T2SS_protein-GspH"/>
</dbReference>
<feature type="domain" description="General secretion pathway GspH" evidence="11">
    <location>
        <begin position="44"/>
        <end position="161"/>
    </location>
</feature>
<proteinExistence type="inferred from homology"/>
<keyword evidence="3" id="KW-1003">Cell membrane</keyword>
<keyword evidence="8" id="KW-0472">Membrane</keyword>
<dbReference type="Pfam" id="PF07963">
    <property type="entry name" value="N_methyl"/>
    <property type="match status" value="1"/>
</dbReference>
<dbReference type="InterPro" id="IPR049875">
    <property type="entry name" value="TypeII_GspH"/>
</dbReference>
<dbReference type="GeneID" id="97220434"/>
<evidence type="ECO:0000259" key="11">
    <source>
        <dbReference type="Pfam" id="PF12019"/>
    </source>
</evidence>
<evidence type="ECO:0000256" key="6">
    <source>
        <dbReference type="ARBA" id="ARBA00022692"/>
    </source>
</evidence>
<accession>A0ABW9GRZ2</accession>
<evidence type="ECO:0000256" key="9">
    <source>
        <dbReference type="ARBA" id="ARBA00025772"/>
    </source>
</evidence>
<dbReference type="InterPro" id="IPR012902">
    <property type="entry name" value="N_methyl_site"/>
</dbReference>
<evidence type="ECO:0000256" key="3">
    <source>
        <dbReference type="ARBA" id="ARBA00022475"/>
    </source>
</evidence>
<comment type="caution">
    <text evidence="12">The sequence shown here is derived from an EMBL/GenBank/DDBJ whole genome shotgun (WGS) entry which is preliminary data.</text>
</comment>
<reference evidence="12 13" key="1">
    <citation type="submission" date="2024-09" db="EMBL/GenBank/DDBJ databases">
        <title>Aeromonas strains Genome sequencing and assembly.</title>
        <authorList>
            <person name="Hu X."/>
            <person name="Tang B."/>
        </authorList>
    </citation>
    <scope>NUCLEOTIDE SEQUENCE [LARGE SCALE GENOMIC DNA]</scope>
    <source>
        <strain evidence="12 13">NB23SCDHY001</strain>
    </source>
</reference>
<dbReference type="RefSeq" id="WP_111873966.1">
    <property type="nucleotide sequence ID" value="NZ_JBGWZZ010000003.1"/>
</dbReference>
<dbReference type="InterPro" id="IPR045584">
    <property type="entry name" value="Pilin-like"/>
</dbReference>
<keyword evidence="6" id="KW-0812">Transmembrane</keyword>
<evidence type="ECO:0000256" key="8">
    <source>
        <dbReference type="ARBA" id="ARBA00023136"/>
    </source>
</evidence>
<dbReference type="PROSITE" id="PS00409">
    <property type="entry name" value="PROKAR_NTER_METHYL"/>
    <property type="match status" value="1"/>
</dbReference>
<evidence type="ECO:0000256" key="7">
    <source>
        <dbReference type="ARBA" id="ARBA00022989"/>
    </source>
</evidence>
<keyword evidence="7" id="KW-1133">Transmembrane helix</keyword>